<gene>
    <name evidence="3" type="ORF">ADUPG1_012878</name>
</gene>
<evidence type="ECO:0000259" key="2">
    <source>
        <dbReference type="Pfam" id="PF26300"/>
    </source>
</evidence>
<dbReference type="Pfam" id="PF26300">
    <property type="entry name" value="PEPCK_PPi_lobe_2"/>
    <property type="match status" value="1"/>
</dbReference>
<dbReference type="InterPro" id="IPR058710">
    <property type="entry name" value="PEPCK_lobe_2"/>
</dbReference>
<keyword evidence="4" id="KW-1185">Reference proteome</keyword>
<dbReference type="Proteomes" id="UP001057375">
    <property type="component" value="Unassembled WGS sequence"/>
</dbReference>
<evidence type="ECO:0000313" key="3">
    <source>
        <dbReference type="EMBL" id="GKT24910.1"/>
    </source>
</evidence>
<dbReference type="EMBL" id="BQXS01012553">
    <property type="protein sequence ID" value="GKT24910.1"/>
    <property type="molecule type" value="Genomic_DNA"/>
</dbReference>
<name>A0ABQ5K570_9EUKA</name>
<feature type="coiled-coil region" evidence="1">
    <location>
        <begin position="1161"/>
        <end position="1188"/>
    </location>
</feature>
<accession>A0ABQ5K570</accession>
<protein>
    <submittedName>
        <fullName evidence="3">PPi-type phosphoenolpyruvate carboxykinase</fullName>
    </submittedName>
</protein>
<reference evidence="3" key="1">
    <citation type="submission" date="2022-03" db="EMBL/GenBank/DDBJ databases">
        <title>Draft genome sequence of Aduncisulcus paluster, a free-living microaerophilic Fornicata.</title>
        <authorList>
            <person name="Yuyama I."/>
            <person name="Kume K."/>
            <person name="Tamura T."/>
            <person name="Inagaki Y."/>
            <person name="Hashimoto T."/>
        </authorList>
    </citation>
    <scope>NUCLEOTIDE SEQUENCE</scope>
    <source>
        <strain evidence="3">NY0171</strain>
    </source>
</reference>
<evidence type="ECO:0000313" key="4">
    <source>
        <dbReference type="Proteomes" id="UP001057375"/>
    </source>
</evidence>
<feature type="domain" description="PPi-type phosphoenolpyruvate carboxykinase lobe 2" evidence="2">
    <location>
        <begin position="540"/>
        <end position="654"/>
    </location>
</feature>
<organism evidence="3 4">
    <name type="scientific">Aduncisulcus paluster</name>
    <dbReference type="NCBI Taxonomy" id="2918883"/>
    <lineage>
        <taxon>Eukaryota</taxon>
        <taxon>Metamonada</taxon>
        <taxon>Carpediemonas-like organisms</taxon>
        <taxon>Aduncisulcus</taxon>
    </lineage>
</organism>
<keyword evidence="1" id="KW-0175">Coiled coil</keyword>
<proteinExistence type="predicted"/>
<comment type="caution">
    <text evidence="3">The sequence shown here is derived from an EMBL/GenBank/DDBJ whole genome shotgun (WGS) entry which is preliminary data.</text>
</comment>
<evidence type="ECO:0000256" key="1">
    <source>
        <dbReference type="SAM" id="Coils"/>
    </source>
</evidence>
<sequence>MSHEAYADSMLFSSHSDEVDKELSKKIGLMSSDERKEEAAITRDYINVKILSHGYSIPGETDKHVVQVAQGLVQHYRATNIVLSQYLPPCDARIQRFVEKYLDDVQDSLIEMPHLPKNSFTLDRSGIARTLSIPFDKDSIESTYMSSYRLKPQGVLHNPQNDRRTTQNVFHVAEGGLPIPDDKISVPKHVFGNLMYKALHPPEDDLILPYTASLPKDDQVKTWVSLLLRPLVVPGVPGKFGEKRMETRVFVPGSLVAITDFVESIFGNAGDPWLPENDAGLDPHWSQSSGLIIISPSLRTATKKELGLPSWAEATQKQRDTKMCYQTDDEPYHNGKPFKIVARTAEGVIISIIADSYFGYAKKSVKTQLSYASNMFGLSEEEHSGGALAAAAYNWGDHFKADSRVGKGRKVAHWMENATKYQSFMKPNYDHGYAIDKNFPNLIYVPESTEISLPNRTVTFDNPAHIGKTVTLPLQYGKIYILPNGYRVFLEHNKKTKVWYLVGVNAEPVFCHKPTTVSGAGKSEISKSLNDVIVSMPIYVSDFDKDFDAVDALLTRDYRDRWLPEFRPDEYKDPEYRCRPILSTRRSLGSVIKLLSPSVTEYTKEYNEFCQKINPSTRCLLYLLKAIYKPEWGDDWRHRFKVDVVNGAPGHELIYVRETEFRKNQMVRANYLRVGTEKSCWRTFKLRQDFHPSFKVQMEDDISSSIIAPGHWHEEEEYKHEVAVKHVSNAEHRFFQRPDECIVPGHDKQAERDLARMDGALFCSNYEKQGAEDALATADDVMELDQYSGPVKDLIAEQAKRAEEGKRCISYIMSSKPRIVDGKPTKNVRYLQDRPTYLDKLPRYIAEVALRLHRGTPQCKPVPMPVSLVLPGRRLNVASIDVATGKKIRTLAVFNPIHYQELPELLMDVIPCITGKSPSTTGAGTEGALTKNPFNAISGAVDLNNFFVGLVLTGNPVFSTAAGFIGQECKVDHDISLMIPELFSRLRPDECDPTTLIEEGMLEKVEDIVDEKTGEVIEASRLGFRITLKFVTRFFGRMFDNPFDVFTEKYLRPELQDLEEYKDGVKNIIEAQKKVADGYIRDGGVHYLVPPLQCLIYIMSEGSYHGVTIRDPRLRAMFTRENVMKSSWYKDRLVHFRKKQLQRVDKHIQYMEQWLSRDENKSAAARRKMGIVEKLEEAKEEKAFIENESAFLKFFWGSIGADLVSKHPAPKF</sequence>